<keyword evidence="10 13" id="KW-0830">Ubiquinone</keyword>
<dbReference type="GO" id="GO:0046872">
    <property type="term" value="F:metal ion binding"/>
    <property type="evidence" value="ECO:0007669"/>
    <property type="project" value="UniProtKB-KW"/>
</dbReference>
<name>A0A6J4N235_9ACTN</name>
<dbReference type="GO" id="GO:0016020">
    <property type="term" value="C:membrane"/>
    <property type="evidence" value="ECO:0007669"/>
    <property type="project" value="InterPro"/>
</dbReference>
<evidence type="ECO:0000256" key="3">
    <source>
        <dbReference type="ARBA" id="ARBA00022719"/>
    </source>
</evidence>
<gene>
    <name evidence="13" type="ORF">AVDCRST_MAG75-498</name>
</gene>
<dbReference type="AlphaFoldDB" id="A0A6J4N235"/>
<evidence type="ECO:0000256" key="7">
    <source>
        <dbReference type="ARBA" id="ARBA00023004"/>
    </source>
</evidence>
<evidence type="ECO:0000256" key="6">
    <source>
        <dbReference type="ARBA" id="ARBA00022967"/>
    </source>
</evidence>
<dbReference type="EMBL" id="CADCUO010000035">
    <property type="protein sequence ID" value="CAA9375550.1"/>
    <property type="molecule type" value="Genomic_DNA"/>
</dbReference>
<evidence type="ECO:0000256" key="1">
    <source>
        <dbReference type="ARBA" id="ARBA00022475"/>
    </source>
</evidence>
<reference evidence="13" key="1">
    <citation type="submission" date="2020-02" db="EMBL/GenBank/DDBJ databases">
        <authorList>
            <person name="Meier V. D."/>
        </authorList>
    </citation>
    <scope>NUCLEOTIDE SEQUENCE</scope>
    <source>
        <strain evidence="13">AVDCRST_MAG75</strain>
    </source>
</reference>
<feature type="domain" description="4Fe-4S ferredoxin-type" evidence="12">
    <location>
        <begin position="79"/>
        <end position="108"/>
    </location>
</feature>
<keyword evidence="11" id="KW-0472">Membrane</keyword>
<dbReference type="Gene3D" id="3.30.70.3270">
    <property type="match status" value="1"/>
</dbReference>
<keyword evidence="9" id="KW-0520">NAD</keyword>
<dbReference type="SUPFAM" id="SSF54862">
    <property type="entry name" value="4Fe-4S ferredoxins"/>
    <property type="match status" value="1"/>
</dbReference>
<dbReference type="InterPro" id="IPR010226">
    <property type="entry name" value="NADH_quinone_OxRdtase_chainI"/>
</dbReference>
<dbReference type="PROSITE" id="PS51379">
    <property type="entry name" value="4FE4S_FER_2"/>
    <property type="match status" value="2"/>
</dbReference>
<keyword evidence="7" id="KW-0408">Iron</keyword>
<keyword evidence="8" id="KW-0411">Iron-sulfur</keyword>
<dbReference type="PANTHER" id="PTHR10849">
    <property type="entry name" value="NADH DEHYDROGENASE UBIQUINONE IRON-SULFUR PROTEIN 8, MITOCHONDRIAL"/>
    <property type="match status" value="1"/>
</dbReference>
<dbReference type="Pfam" id="PF00037">
    <property type="entry name" value="Fer4"/>
    <property type="match status" value="1"/>
</dbReference>
<keyword evidence="13" id="KW-0560">Oxidoreductase</keyword>
<keyword evidence="5" id="KW-0677">Repeat</keyword>
<evidence type="ECO:0000256" key="10">
    <source>
        <dbReference type="ARBA" id="ARBA00023075"/>
    </source>
</evidence>
<dbReference type="PANTHER" id="PTHR10849:SF24">
    <property type="entry name" value="NADH-QUINONE OXIDOREDUCTASE SUBUNIT I 2"/>
    <property type="match status" value="1"/>
</dbReference>
<keyword evidence="1" id="KW-1003">Cell membrane</keyword>
<proteinExistence type="predicted"/>
<keyword evidence="2" id="KW-0004">4Fe-4S</keyword>
<keyword evidence="6" id="KW-1278">Translocase</keyword>
<evidence type="ECO:0000256" key="11">
    <source>
        <dbReference type="ARBA" id="ARBA00023136"/>
    </source>
</evidence>
<dbReference type="Pfam" id="PF12800">
    <property type="entry name" value="Fer4_4"/>
    <property type="match status" value="1"/>
</dbReference>
<feature type="domain" description="4Fe-4S ferredoxin-type" evidence="12">
    <location>
        <begin position="30"/>
        <end position="59"/>
    </location>
</feature>
<evidence type="ECO:0000256" key="9">
    <source>
        <dbReference type="ARBA" id="ARBA00023027"/>
    </source>
</evidence>
<dbReference type="PROSITE" id="PS00198">
    <property type="entry name" value="4FE4S_FER_1"/>
    <property type="match status" value="1"/>
</dbReference>
<protein>
    <submittedName>
        <fullName evidence="13">NADH-ubiquinone oxidoreductase chain I</fullName>
        <ecNumber evidence="13">1.6.5.3</ecNumber>
    </submittedName>
</protein>
<evidence type="ECO:0000259" key="12">
    <source>
        <dbReference type="PROSITE" id="PS51379"/>
    </source>
</evidence>
<dbReference type="GO" id="GO:0051539">
    <property type="term" value="F:4 iron, 4 sulfur cluster binding"/>
    <property type="evidence" value="ECO:0007669"/>
    <property type="project" value="UniProtKB-KW"/>
</dbReference>
<evidence type="ECO:0000256" key="2">
    <source>
        <dbReference type="ARBA" id="ARBA00022485"/>
    </source>
</evidence>
<dbReference type="GO" id="GO:0016651">
    <property type="term" value="F:oxidoreductase activity, acting on NAD(P)H"/>
    <property type="evidence" value="ECO:0007669"/>
    <property type="project" value="InterPro"/>
</dbReference>
<organism evidence="13">
    <name type="scientific">uncultured Propionibacteriaceae bacterium</name>
    <dbReference type="NCBI Taxonomy" id="257457"/>
    <lineage>
        <taxon>Bacteria</taxon>
        <taxon>Bacillati</taxon>
        <taxon>Actinomycetota</taxon>
        <taxon>Actinomycetes</taxon>
        <taxon>Propionibacteriales</taxon>
        <taxon>Propionibacteriaceae</taxon>
        <taxon>environmental samples</taxon>
    </lineage>
</organism>
<evidence type="ECO:0000256" key="4">
    <source>
        <dbReference type="ARBA" id="ARBA00022723"/>
    </source>
</evidence>
<evidence type="ECO:0000256" key="8">
    <source>
        <dbReference type="ARBA" id="ARBA00023014"/>
    </source>
</evidence>
<evidence type="ECO:0000256" key="5">
    <source>
        <dbReference type="ARBA" id="ARBA00022737"/>
    </source>
</evidence>
<keyword evidence="4" id="KW-0479">Metal-binding</keyword>
<accession>A0A6J4N235</accession>
<keyword evidence="3" id="KW-0874">Quinone</keyword>
<evidence type="ECO:0000313" key="13">
    <source>
        <dbReference type="EMBL" id="CAA9375550.1"/>
    </source>
</evidence>
<dbReference type="GO" id="GO:0048038">
    <property type="term" value="F:quinone binding"/>
    <property type="evidence" value="ECO:0007669"/>
    <property type="project" value="UniProtKB-KW"/>
</dbReference>
<sequence length="132" mass="13950">MTVPGPTTHGSNGYGLNGDGSNGHGSNGHGSIILIESNCTSCMICARECPTWCITIDSHTETVENLPAGARSRTENALDRFAIDWSLCMFCGICVEECPFDALEWSSGQALPGQTLTALTAEIADLTRQPGD</sequence>
<dbReference type="InterPro" id="IPR017896">
    <property type="entry name" value="4Fe4S_Fe-S-bd"/>
</dbReference>
<dbReference type="EC" id="1.6.5.3" evidence="13"/>
<dbReference type="InterPro" id="IPR017900">
    <property type="entry name" value="4Fe4S_Fe_S_CS"/>
</dbReference>